<keyword evidence="3" id="KW-0732">Signal</keyword>
<dbReference type="EMBL" id="JARK01001412">
    <property type="protein sequence ID" value="EYC06442.1"/>
    <property type="molecule type" value="Genomic_DNA"/>
</dbReference>
<keyword evidence="8" id="KW-1185">Reference proteome</keyword>
<evidence type="ECO:0000256" key="4">
    <source>
        <dbReference type="ARBA" id="ARBA00022737"/>
    </source>
</evidence>
<dbReference type="SUPFAM" id="SSF82895">
    <property type="entry name" value="TSP-1 type 1 repeat"/>
    <property type="match status" value="7"/>
</dbReference>
<evidence type="ECO:0000256" key="2">
    <source>
        <dbReference type="ARBA" id="ARBA00022525"/>
    </source>
</evidence>
<name>A0A016TUW9_9BILA</name>
<gene>
    <name evidence="7" type="primary">Acey_s0076.g1065</name>
    <name evidence="7" type="synonym">Acey-T21B6.3</name>
    <name evidence="7" type="ORF">Y032_0076g1065</name>
</gene>
<keyword evidence="5" id="KW-1015">Disulfide bond</keyword>
<keyword evidence="4" id="KW-0677">Repeat</keyword>
<keyword evidence="2" id="KW-0964">Secreted</keyword>
<evidence type="ECO:0000256" key="3">
    <source>
        <dbReference type="ARBA" id="ARBA00022729"/>
    </source>
</evidence>
<feature type="region of interest" description="Disordered" evidence="6">
    <location>
        <begin position="46"/>
        <end position="81"/>
    </location>
</feature>
<organism evidence="7 8">
    <name type="scientific">Ancylostoma ceylanicum</name>
    <dbReference type="NCBI Taxonomy" id="53326"/>
    <lineage>
        <taxon>Eukaryota</taxon>
        <taxon>Metazoa</taxon>
        <taxon>Ecdysozoa</taxon>
        <taxon>Nematoda</taxon>
        <taxon>Chromadorea</taxon>
        <taxon>Rhabditida</taxon>
        <taxon>Rhabditina</taxon>
        <taxon>Rhabditomorpha</taxon>
        <taxon>Strongyloidea</taxon>
        <taxon>Ancylostomatidae</taxon>
        <taxon>Ancylostomatinae</taxon>
        <taxon>Ancylostoma</taxon>
    </lineage>
</organism>
<dbReference type="PROSITE" id="PS50092">
    <property type="entry name" value="TSP1"/>
    <property type="match status" value="7"/>
</dbReference>
<dbReference type="PANTHER" id="PTHR22906:SF43">
    <property type="entry name" value="PROPERDIN"/>
    <property type="match status" value="1"/>
</dbReference>
<reference evidence="8" key="1">
    <citation type="journal article" date="2015" name="Nat. Genet.">
        <title>The genome and transcriptome of the zoonotic hookworm Ancylostoma ceylanicum identify infection-specific gene families.</title>
        <authorList>
            <person name="Schwarz E.M."/>
            <person name="Hu Y."/>
            <person name="Antoshechkin I."/>
            <person name="Miller M.M."/>
            <person name="Sternberg P.W."/>
            <person name="Aroian R.V."/>
        </authorList>
    </citation>
    <scope>NUCLEOTIDE SEQUENCE</scope>
    <source>
        <strain evidence="8">HY135</strain>
    </source>
</reference>
<evidence type="ECO:0000313" key="8">
    <source>
        <dbReference type="Proteomes" id="UP000024635"/>
    </source>
</evidence>
<dbReference type="InterPro" id="IPR052065">
    <property type="entry name" value="Compl_asym_regulator"/>
</dbReference>
<evidence type="ECO:0000313" key="7">
    <source>
        <dbReference type="EMBL" id="EYC06442.1"/>
    </source>
</evidence>
<dbReference type="AlphaFoldDB" id="A0A016TUW9"/>
<comment type="caution">
    <text evidence="7">The sequence shown here is derived from an EMBL/GenBank/DDBJ whole genome shotgun (WGS) entry which is preliminary data.</text>
</comment>
<accession>A0A016TUW9</accession>
<dbReference type="InterPro" id="IPR036383">
    <property type="entry name" value="TSP1_rpt_sf"/>
</dbReference>
<dbReference type="SMART" id="SM00209">
    <property type="entry name" value="TSP1"/>
    <property type="match status" value="7"/>
</dbReference>
<dbReference type="Proteomes" id="UP000024635">
    <property type="component" value="Unassembled WGS sequence"/>
</dbReference>
<sequence length="534" mass="59576">MGIENGNDSLVVGVGDWTDWSSCTQNGFESRSQACEYGRKIQRRGCPARQPLQSFGAAPPAPPQPYPRREPVAQSRSDQSPYDEYARRYLERLSQQREPQRHPASQQAQPCVQGICPAPQPPQYSALQESRPQEYRPPQPRPEEARYRPAPPPPPACNGDGCVARNLVHGTWYDWSEWSECSCTCGIGMKQRRRECMTNNCQGPEYETAPCDMGPCETWSEWCEWTACSGSCGRGERSRTRYCNLGTQRCEGKDYEVEACDAGPCPEWANWAEWGRCSVSCGTGRTRRQRTCLGGVQEFSCPGPSTEERVCEELPCSLWSPWQDWSSCSASCGNGMKRRVRTCQYGTDCPGPAEEAEPCYGPPCAMWTQWCEWSGCSAQCGPGHRTRTRSCLTADGMESRDCPGQSIETTLCEGTSCCRWSDWCAWSMCDRECGTGHSIRTRACVNSEGIIDPICHCEGIDREQKQCNTQPCALQCAWTQWCAWSECTTRSQCEIGIQSRSRQCVGEPGCHCLGLAEENQQCRGQIPCSTKAPC</sequence>
<dbReference type="PANTHER" id="PTHR22906">
    <property type="entry name" value="PROPERDIN"/>
    <property type="match status" value="1"/>
</dbReference>
<dbReference type="InterPro" id="IPR000884">
    <property type="entry name" value="TSP1_rpt"/>
</dbReference>
<feature type="region of interest" description="Disordered" evidence="6">
    <location>
        <begin position="94"/>
        <end position="113"/>
    </location>
</feature>
<evidence type="ECO:0008006" key="9">
    <source>
        <dbReference type="Google" id="ProtNLM"/>
    </source>
</evidence>
<comment type="subcellular location">
    <subcellularLocation>
        <location evidence="1">Secreted</location>
    </subcellularLocation>
</comment>
<feature type="region of interest" description="Disordered" evidence="6">
    <location>
        <begin position="122"/>
        <end position="151"/>
    </location>
</feature>
<proteinExistence type="predicted"/>
<evidence type="ECO:0000256" key="1">
    <source>
        <dbReference type="ARBA" id="ARBA00004613"/>
    </source>
</evidence>
<dbReference type="Gene3D" id="2.20.100.10">
    <property type="entry name" value="Thrombospondin type-1 (TSP1) repeat"/>
    <property type="match status" value="7"/>
</dbReference>
<evidence type="ECO:0000256" key="5">
    <source>
        <dbReference type="ARBA" id="ARBA00023157"/>
    </source>
</evidence>
<protein>
    <recommendedName>
        <fullName evidence="9">Thrombospondin type 1 domain protein</fullName>
    </recommendedName>
</protein>
<evidence type="ECO:0000256" key="6">
    <source>
        <dbReference type="SAM" id="MobiDB-lite"/>
    </source>
</evidence>
<dbReference type="OrthoDB" id="446173at2759"/>
<dbReference type="Pfam" id="PF00090">
    <property type="entry name" value="TSP_1"/>
    <property type="match status" value="7"/>
</dbReference>